<comment type="domain">
    <text evidence="7">The N-terminal zinc finger binds to poly(A) RNA.</text>
</comment>
<keyword evidence="11" id="KW-1185">Reference proteome</keyword>
<dbReference type="GO" id="GO:0031251">
    <property type="term" value="C:PAN complex"/>
    <property type="evidence" value="ECO:0007669"/>
    <property type="project" value="UniProtKB-UniRule"/>
</dbReference>
<feature type="domain" description="Protein kinase" evidence="9">
    <location>
        <begin position="95"/>
        <end position="394"/>
    </location>
</feature>
<gene>
    <name evidence="7" type="primary">PAN3</name>
    <name evidence="10" type="ORF">CERSUDRAFT_116581</name>
</gene>
<keyword evidence="2 7" id="KW-0963">Cytoplasm</keyword>
<dbReference type="AlphaFoldDB" id="M2R9G5"/>
<dbReference type="HOGENOM" id="CLU_016423_0_1_1"/>
<dbReference type="HAMAP" id="MF_03181">
    <property type="entry name" value="PAN3"/>
    <property type="match status" value="1"/>
</dbReference>
<feature type="coiled-coil region" evidence="7">
    <location>
        <begin position="335"/>
        <end position="373"/>
    </location>
</feature>
<protein>
    <recommendedName>
        <fullName evidence="7">PAN2-PAN3 deadenylation complex subunit PAN3</fullName>
    </recommendedName>
    <alternativeName>
        <fullName evidence="7">PAB1P-dependent poly(A)-specific ribonuclease</fullName>
    </alternativeName>
    <alternativeName>
        <fullName evidence="7">Poly(A)-nuclease deadenylation complex subunit 3</fullName>
        <shortName evidence="7">PAN deadenylation complex subunit 3</shortName>
    </alternativeName>
</protein>
<evidence type="ECO:0000313" key="10">
    <source>
        <dbReference type="EMBL" id="EMD35082.1"/>
    </source>
</evidence>
<comment type="function">
    <text evidence="7">Regulatory subunit of the poly(A)-nuclease (PAN) deadenylation complex, one of two cytoplasmic mRNA deadenylases involved in mRNA turnover. PAN specifically shortens poly(A) tails of RNA and the activity is stimulated by poly(A)-binding protein PAB1. PAN deadenylation is followed by rapid degradation of the shortened mRNA tails by the CCR4-NOT complex. Deadenylated mRNAs are then degraded by two alternative mechanisms, namely exosome-mediated 3'-5' exonucleolytic degradation, or deadenlyation-dependent mRNA decaping and subsequent 5'-3' exonucleolytic degradation by XRN1. May also be involved in post-transcriptional maturation of mRNA poly(A) tails. PAN3 acts as a positive regulator for PAN activity, recruiting the catalytic subunit PAN2 to mRNA via its interaction with RNA and with PAB1.</text>
</comment>
<evidence type="ECO:0000313" key="11">
    <source>
        <dbReference type="Proteomes" id="UP000016930"/>
    </source>
</evidence>
<feature type="region of interest" description="Knob domain" evidence="7">
    <location>
        <begin position="374"/>
        <end position="466"/>
    </location>
</feature>
<dbReference type="GO" id="GO:0008143">
    <property type="term" value="F:poly(A) binding"/>
    <property type="evidence" value="ECO:0007669"/>
    <property type="project" value="TreeGrafter"/>
</dbReference>
<dbReference type="InterPro" id="IPR000719">
    <property type="entry name" value="Prot_kinase_dom"/>
</dbReference>
<keyword evidence="3 7" id="KW-0507">mRNA processing</keyword>
<comment type="domain">
    <text evidence="7">Contains a pseudokinase domain. The protein kinase domain is predicted to be catalytically inactive because some of the residues important for catalytic activity are substituted and it lacks the equivalent of the binding site for a peptide substrate. However, it has retained an ATP-binding site and ATP-binding is required for mRNA degradation, stimulating the activity of the PAN2 nuclease in vitro. The nucleotide-binding site is juxtaposed to the RNase active site of PAN2 in the complex and may actually bind nucleosides of a poly(A) RNA rather than ATP, feeding the poly(A)-tail to the active site of the deadenylase and thus increasing the efficiency with which this distributive enzyme degrades oligo(A) RNAs.</text>
</comment>
<evidence type="ECO:0000256" key="7">
    <source>
        <dbReference type="HAMAP-Rule" id="MF_03181"/>
    </source>
</evidence>
<dbReference type="SUPFAM" id="SSF56112">
    <property type="entry name" value="Protein kinase-like (PK-like)"/>
    <property type="match status" value="1"/>
</dbReference>
<keyword evidence="6 7" id="KW-0175">Coiled coil</keyword>
<dbReference type="PANTHER" id="PTHR12272">
    <property type="entry name" value="DEADENYLATION COMPLEX SUBUNIT PAN3"/>
    <property type="match status" value="1"/>
</dbReference>
<dbReference type="GO" id="GO:0004672">
    <property type="term" value="F:protein kinase activity"/>
    <property type="evidence" value="ECO:0007669"/>
    <property type="project" value="InterPro"/>
</dbReference>
<evidence type="ECO:0000259" key="9">
    <source>
        <dbReference type="PROSITE" id="PS50011"/>
    </source>
</evidence>
<comment type="domain">
    <text evidence="7">The pseudokinase domain, the coiled-coil (CC), and C-terminal knob domain (CK) form a structural unit (PKC) that forms an extensive high-affinity interaction surface for PAN2.</text>
</comment>
<comment type="subcellular location">
    <subcellularLocation>
        <location evidence="1 7">Cytoplasm</location>
    </subcellularLocation>
</comment>
<evidence type="ECO:0000256" key="2">
    <source>
        <dbReference type="ARBA" id="ARBA00022490"/>
    </source>
</evidence>
<dbReference type="PROSITE" id="PS50011">
    <property type="entry name" value="PROTEIN_KINASE_DOM"/>
    <property type="match status" value="1"/>
</dbReference>
<dbReference type="Proteomes" id="UP000016930">
    <property type="component" value="Unassembled WGS sequence"/>
</dbReference>
<dbReference type="Pfam" id="PF18101">
    <property type="entry name" value="Pan3_CK"/>
    <property type="match status" value="1"/>
</dbReference>
<feature type="binding site" evidence="7">
    <location>
        <begin position="236"/>
        <end position="237"/>
    </location>
    <ligand>
        <name>ATP</name>
        <dbReference type="ChEBI" id="CHEBI:30616"/>
    </ligand>
</feature>
<dbReference type="OrthoDB" id="204958at2759"/>
<name>M2R9G5_CERS8</name>
<dbReference type="InterPro" id="IPR030844">
    <property type="entry name" value="PAN3"/>
</dbReference>
<dbReference type="Gene3D" id="1.20.5.5160">
    <property type="match status" value="1"/>
</dbReference>
<evidence type="ECO:0000256" key="3">
    <source>
        <dbReference type="ARBA" id="ARBA00022664"/>
    </source>
</evidence>
<organism evidence="10 11">
    <name type="scientific">Ceriporiopsis subvermispora (strain B)</name>
    <name type="common">White-rot fungus</name>
    <name type="synonym">Gelatoporia subvermispora</name>
    <dbReference type="NCBI Taxonomy" id="914234"/>
    <lineage>
        <taxon>Eukaryota</taxon>
        <taxon>Fungi</taxon>
        <taxon>Dikarya</taxon>
        <taxon>Basidiomycota</taxon>
        <taxon>Agaricomycotina</taxon>
        <taxon>Agaricomycetes</taxon>
        <taxon>Polyporales</taxon>
        <taxon>Gelatoporiaceae</taxon>
        <taxon>Gelatoporia</taxon>
    </lineage>
</organism>
<keyword evidence="5 7" id="KW-0067">ATP-binding</keyword>
<dbReference type="FunFam" id="1.10.287.3700:FF:000001">
    <property type="entry name" value="PAN2-PAN3 deadenylation complex subunit PAN3"/>
    <property type="match status" value="1"/>
</dbReference>
<dbReference type="GO" id="GO:0006397">
    <property type="term" value="P:mRNA processing"/>
    <property type="evidence" value="ECO:0007669"/>
    <property type="project" value="UniProtKB-KW"/>
</dbReference>
<dbReference type="Gene3D" id="1.10.510.10">
    <property type="entry name" value="Transferase(Phosphotransferase) domain 1"/>
    <property type="match status" value="1"/>
</dbReference>
<evidence type="ECO:0000256" key="5">
    <source>
        <dbReference type="ARBA" id="ARBA00022840"/>
    </source>
</evidence>
<evidence type="ECO:0000256" key="1">
    <source>
        <dbReference type="ARBA" id="ARBA00004496"/>
    </source>
</evidence>
<evidence type="ECO:0000256" key="6">
    <source>
        <dbReference type="ARBA" id="ARBA00023054"/>
    </source>
</evidence>
<dbReference type="EMBL" id="KB445801">
    <property type="protein sequence ID" value="EMD35082.1"/>
    <property type="molecule type" value="Genomic_DNA"/>
</dbReference>
<accession>M2R9G5</accession>
<evidence type="ECO:0000256" key="8">
    <source>
        <dbReference type="SAM" id="MobiDB-lite"/>
    </source>
</evidence>
<dbReference type="GO" id="GO:0000932">
    <property type="term" value="C:P-body"/>
    <property type="evidence" value="ECO:0007669"/>
    <property type="project" value="TreeGrafter"/>
</dbReference>
<dbReference type="GO" id="GO:0000289">
    <property type="term" value="P:nuclear-transcribed mRNA poly(A) tail shortening"/>
    <property type="evidence" value="ECO:0007669"/>
    <property type="project" value="UniProtKB-UniRule"/>
</dbReference>
<feature type="region of interest" description="Disordered" evidence="8">
    <location>
        <begin position="58"/>
        <end position="79"/>
    </location>
</feature>
<comment type="subunit">
    <text evidence="7">Homodimer. Forms a heterotrimer with a catalytic subunit PAN2 to form the poly(A)-nuclease (PAN) deadenylation complex. Interacts (via PAM-2 motif) with poly(A)-binding protein PAB1 (via PABC domain), conferring substrate specificity of the enzyme complex.</text>
</comment>
<proteinExistence type="inferred from homology"/>
<dbReference type="STRING" id="914234.M2R9G5"/>
<dbReference type="InterPro" id="IPR041332">
    <property type="entry name" value="Pan3_CK"/>
</dbReference>
<comment type="similarity">
    <text evidence="7">Belongs to the protein kinase superfamily. PAN3 family.</text>
</comment>
<evidence type="ECO:0000256" key="4">
    <source>
        <dbReference type="ARBA" id="ARBA00022741"/>
    </source>
</evidence>
<dbReference type="FunFam" id="1.20.5.5160:FF:000002">
    <property type="entry name" value="PAN2-PAN3 deadenylation complex subunit PAN3"/>
    <property type="match status" value="1"/>
</dbReference>
<keyword evidence="4 7" id="KW-0547">Nucleotide-binding</keyword>
<dbReference type="InterPro" id="IPR011009">
    <property type="entry name" value="Kinase-like_dom_sf"/>
</dbReference>
<dbReference type="Gene3D" id="1.10.287.3700">
    <property type="match status" value="1"/>
</dbReference>
<reference evidence="10 11" key="1">
    <citation type="journal article" date="2012" name="Proc. Natl. Acad. Sci. U.S.A.">
        <title>Comparative genomics of Ceriporiopsis subvermispora and Phanerochaete chrysosporium provide insight into selective ligninolysis.</title>
        <authorList>
            <person name="Fernandez-Fueyo E."/>
            <person name="Ruiz-Duenas F.J."/>
            <person name="Ferreira P."/>
            <person name="Floudas D."/>
            <person name="Hibbett D.S."/>
            <person name="Canessa P."/>
            <person name="Larrondo L.F."/>
            <person name="James T.Y."/>
            <person name="Seelenfreund D."/>
            <person name="Lobos S."/>
            <person name="Polanco R."/>
            <person name="Tello M."/>
            <person name="Honda Y."/>
            <person name="Watanabe T."/>
            <person name="Watanabe T."/>
            <person name="Ryu J.S."/>
            <person name="Kubicek C.P."/>
            <person name="Schmoll M."/>
            <person name="Gaskell J."/>
            <person name="Hammel K.E."/>
            <person name="St John F.J."/>
            <person name="Vanden Wymelenberg A."/>
            <person name="Sabat G."/>
            <person name="Splinter BonDurant S."/>
            <person name="Syed K."/>
            <person name="Yadav J.S."/>
            <person name="Doddapaneni H."/>
            <person name="Subramanian V."/>
            <person name="Lavin J.L."/>
            <person name="Oguiza J.A."/>
            <person name="Perez G."/>
            <person name="Pisabarro A.G."/>
            <person name="Ramirez L."/>
            <person name="Santoyo F."/>
            <person name="Master E."/>
            <person name="Coutinho P.M."/>
            <person name="Henrissat B."/>
            <person name="Lombard V."/>
            <person name="Magnuson J.K."/>
            <person name="Kuees U."/>
            <person name="Hori C."/>
            <person name="Igarashi K."/>
            <person name="Samejima M."/>
            <person name="Held B.W."/>
            <person name="Barry K.W."/>
            <person name="LaButti K.M."/>
            <person name="Lapidus A."/>
            <person name="Lindquist E.A."/>
            <person name="Lucas S.M."/>
            <person name="Riley R."/>
            <person name="Salamov A.A."/>
            <person name="Hoffmeister D."/>
            <person name="Schwenk D."/>
            <person name="Hadar Y."/>
            <person name="Yarden O."/>
            <person name="de Vries R.P."/>
            <person name="Wiebenga A."/>
            <person name="Stenlid J."/>
            <person name="Eastwood D."/>
            <person name="Grigoriev I.V."/>
            <person name="Berka R.M."/>
            <person name="Blanchette R.A."/>
            <person name="Kersten P."/>
            <person name="Martinez A.T."/>
            <person name="Vicuna R."/>
            <person name="Cullen D."/>
        </authorList>
    </citation>
    <scope>NUCLEOTIDE SEQUENCE [LARGE SCALE GENOMIC DNA]</scope>
    <source>
        <strain evidence="10 11">B</strain>
    </source>
</reference>
<dbReference type="GO" id="GO:0005524">
    <property type="term" value="F:ATP binding"/>
    <property type="evidence" value="ECO:0007669"/>
    <property type="project" value="UniProtKB-UniRule"/>
</dbReference>
<dbReference type="Pfam" id="PF00069">
    <property type="entry name" value="Pkinase"/>
    <property type="match status" value="1"/>
</dbReference>
<comment type="caution">
    <text evidence="7">Lacks conserved residue(s) required for the propagation of feature annotation.</text>
</comment>
<feature type="binding site" evidence="7">
    <location>
        <position position="124"/>
    </location>
    <ligand>
        <name>ATP</name>
        <dbReference type="ChEBI" id="CHEBI:30616"/>
    </ligand>
</feature>
<dbReference type="PANTHER" id="PTHR12272:SF11">
    <property type="entry name" value="PAN2-PAN3 DEADENYLATION COMPLEX SUBUNIT PAN3"/>
    <property type="match status" value="1"/>
</dbReference>
<sequence length="466" mass="53359">MYDPNADPAVLGYDPAGLDSFYGPTQYAFTRQPLNYHLYTKPRPETLAHRYFISDDTREELTRRSEATQTAPPPGLNLPEDLQGYHTLAPLEHHEPDKRRRFVTWYSTVYRAINSKDGVPYALRRIENFRLMQQSAFTAIEAWSRVRHPNIVSVREAFTTRSFSDNSLVVVHDYHPDSHTLYEAHLQALYVPYQMPKHPKPGTIPERTMWSYVIQIANAIRAVHDAGLAVRIVDVTKILITGKNRVRLSACGIVDVLMHEAQADVAFLQQEDLVMFGQLLMQLACGATSVIHNPPKAMELFARFYSADLQKVTMFLIGTPEPRKNIGQVFDMVGSRLLAEMDEMQTAADRLEGELMSELENGRLVRLLCKFGFINERPEFARESRWSETGDRYIIKLFRDYVFHQVDEQGNPVVNLTHVLTCLNKLDAGTDERIMLISRDEQSCLVVSYKEIKACIESAFSELSRR</sequence>
<feature type="binding site" evidence="7">
    <location>
        <begin position="173"/>
        <end position="180"/>
    </location>
    <ligand>
        <name>ATP</name>
        <dbReference type="ChEBI" id="CHEBI:30616"/>
    </ligand>
</feature>